<dbReference type="GO" id="GO:0016301">
    <property type="term" value="F:kinase activity"/>
    <property type="evidence" value="ECO:0007669"/>
    <property type="project" value="UniProtKB-KW"/>
</dbReference>
<evidence type="ECO:0000256" key="3">
    <source>
        <dbReference type="ARBA" id="ARBA00022777"/>
    </source>
</evidence>
<dbReference type="InterPro" id="IPR011611">
    <property type="entry name" value="PfkB_dom"/>
</dbReference>
<keyword evidence="7" id="KW-1185">Reference proteome</keyword>
<feature type="domain" description="Carbohydrate kinase PfkB" evidence="4">
    <location>
        <begin position="55"/>
        <end position="197"/>
    </location>
</feature>
<sequence length="213" mass="23041">MVVVSRLRFPIEDSKHTRLLASLSPVLADILSQRVWFEPTDANLLPKLFSSGSWRHLTIASPNMNELRMLHACIQGRSLSLDTKSSVESSLEETVAEVECLASSVLAHIPCLVVTLGRHGVLLCNRNDAASPFTLHHANEISFVRFPSLKQPDDKIVSVSGAGDCLAAGVMHGISVGLPVEDSFHLGLRAALCSLKSNVAVPNNSEMKSIVPR</sequence>
<reference evidence="7" key="1">
    <citation type="submission" date="2012-12" db="EMBL/GenBank/DDBJ databases">
        <authorList>
            <person name="Hellsten U."/>
            <person name="Grimwood J."/>
            <person name="Chapman J.A."/>
            <person name="Shapiro H."/>
            <person name="Aerts A."/>
            <person name="Otillar R.P."/>
            <person name="Terry A.Y."/>
            <person name="Boore J.L."/>
            <person name="Simakov O."/>
            <person name="Marletaz F."/>
            <person name="Cho S.-J."/>
            <person name="Edsinger-Gonzales E."/>
            <person name="Havlak P."/>
            <person name="Kuo D.-H."/>
            <person name="Larsson T."/>
            <person name="Lv J."/>
            <person name="Arendt D."/>
            <person name="Savage R."/>
            <person name="Osoegawa K."/>
            <person name="de Jong P."/>
            <person name="Lindberg D.R."/>
            <person name="Seaver E.C."/>
            <person name="Weisblat D.A."/>
            <person name="Putnam N.H."/>
            <person name="Grigoriev I.V."/>
            <person name="Rokhsar D.S."/>
        </authorList>
    </citation>
    <scope>NUCLEOTIDE SEQUENCE</scope>
    <source>
        <strain evidence="7">I ESC-2004</strain>
    </source>
</reference>
<evidence type="ECO:0000313" key="5">
    <source>
        <dbReference type="EMBL" id="ELT92573.1"/>
    </source>
</evidence>
<gene>
    <name evidence="5" type="ORF">CAPTEDRAFT_219381</name>
</gene>
<dbReference type="GO" id="GO:0046872">
    <property type="term" value="F:metal ion binding"/>
    <property type="evidence" value="ECO:0007669"/>
    <property type="project" value="UniProtKB-KW"/>
</dbReference>
<dbReference type="AlphaFoldDB" id="R7TFL0"/>
<dbReference type="EMBL" id="KB310082">
    <property type="protein sequence ID" value="ELT92573.1"/>
    <property type="molecule type" value="Genomic_DNA"/>
</dbReference>
<evidence type="ECO:0000256" key="1">
    <source>
        <dbReference type="ARBA" id="ARBA00022679"/>
    </source>
</evidence>
<dbReference type="SUPFAM" id="SSF53613">
    <property type="entry name" value="Ribokinase-like"/>
    <property type="match status" value="1"/>
</dbReference>
<organism evidence="5">
    <name type="scientific">Capitella teleta</name>
    <name type="common">Polychaete worm</name>
    <dbReference type="NCBI Taxonomy" id="283909"/>
    <lineage>
        <taxon>Eukaryota</taxon>
        <taxon>Metazoa</taxon>
        <taxon>Spiralia</taxon>
        <taxon>Lophotrochozoa</taxon>
        <taxon>Annelida</taxon>
        <taxon>Polychaeta</taxon>
        <taxon>Sedentaria</taxon>
        <taxon>Scolecida</taxon>
        <taxon>Capitellidae</taxon>
        <taxon>Capitella</taxon>
    </lineage>
</organism>
<keyword evidence="3" id="KW-0418">Kinase</keyword>
<name>R7TFL0_CAPTE</name>
<dbReference type="PANTHER" id="PTHR42909">
    <property type="entry name" value="ZGC:136858"/>
    <property type="match status" value="1"/>
</dbReference>
<dbReference type="GO" id="GO:0006796">
    <property type="term" value="P:phosphate-containing compound metabolic process"/>
    <property type="evidence" value="ECO:0007669"/>
    <property type="project" value="UniProtKB-ARBA"/>
</dbReference>
<dbReference type="STRING" id="283909.R7TFL0"/>
<dbReference type="InterPro" id="IPR002173">
    <property type="entry name" value="Carboh/pur_kinase_PfkB_CS"/>
</dbReference>
<dbReference type="Gene3D" id="3.40.1190.20">
    <property type="match status" value="1"/>
</dbReference>
<evidence type="ECO:0000313" key="7">
    <source>
        <dbReference type="Proteomes" id="UP000014760"/>
    </source>
</evidence>
<dbReference type="GO" id="GO:0005737">
    <property type="term" value="C:cytoplasm"/>
    <property type="evidence" value="ECO:0007669"/>
    <property type="project" value="TreeGrafter"/>
</dbReference>
<keyword evidence="2" id="KW-0479">Metal-binding</keyword>
<dbReference type="Proteomes" id="UP000014760">
    <property type="component" value="Unassembled WGS sequence"/>
</dbReference>
<dbReference type="OMA" id="LERTIWY"/>
<reference evidence="5 7" key="2">
    <citation type="journal article" date="2013" name="Nature">
        <title>Insights into bilaterian evolution from three spiralian genomes.</title>
        <authorList>
            <person name="Simakov O."/>
            <person name="Marletaz F."/>
            <person name="Cho S.J."/>
            <person name="Edsinger-Gonzales E."/>
            <person name="Havlak P."/>
            <person name="Hellsten U."/>
            <person name="Kuo D.H."/>
            <person name="Larsson T."/>
            <person name="Lv J."/>
            <person name="Arendt D."/>
            <person name="Savage R."/>
            <person name="Osoegawa K."/>
            <person name="de Jong P."/>
            <person name="Grimwood J."/>
            <person name="Chapman J.A."/>
            <person name="Shapiro H."/>
            <person name="Aerts A."/>
            <person name="Otillar R.P."/>
            <person name="Terry A.Y."/>
            <person name="Boore J.L."/>
            <person name="Grigoriev I.V."/>
            <person name="Lindberg D.R."/>
            <person name="Seaver E.C."/>
            <person name="Weisblat D.A."/>
            <person name="Putnam N.H."/>
            <person name="Rokhsar D.S."/>
        </authorList>
    </citation>
    <scope>NUCLEOTIDE SEQUENCE</scope>
    <source>
        <strain evidence="5 7">I ESC-2004</strain>
    </source>
</reference>
<dbReference type="PANTHER" id="PTHR42909:SF1">
    <property type="entry name" value="CARBOHYDRATE KINASE PFKB DOMAIN-CONTAINING PROTEIN"/>
    <property type="match status" value="1"/>
</dbReference>
<evidence type="ECO:0000313" key="6">
    <source>
        <dbReference type="EnsemblMetazoa" id="CapteP219381"/>
    </source>
</evidence>
<dbReference type="GO" id="GO:0016798">
    <property type="term" value="F:hydrolase activity, acting on glycosyl bonds"/>
    <property type="evidence" value="ECO:0007669"/>
    <property type="project" value="TreeGrafter"/>
</dbReference>
<dbReference type="Pfam" id="PF00294">
    <property type="entry name" value="PfkB"/>
    <property type="match status" value="1"/>
</dbReference>
<dbReference type="EnsemblMetazoa" id="CapteT219381">
    <property type="protein sequence ID" value="CapteP219381"/>
    <property type="gene ID" value="CapteG219381"/>
</dbReference>
<protein>
    <recommendedName>
        <fullName evidence="4">Carbohydrate kinase PfkB domain-containing protein</fullName>
    </recommendedName>
</protein>
<dbReference type="EMBL" id="AMQN01002814">
    <property type="status" value="NOT_ANNOTATED_CDS"/>
    <property type="molecule type" value="Genomic_DNA"/>
</dbReference>
<evidence type="ECO:0000259" key="4">
    <source>
        <dbReference type="Pfam" id="PF00294"/>
    </source>
</evidence>
<proteinExistence type="predicted"/>
<dbReference type="PROSITE" id="PS00584">
    <property type="entry name" value="PFKB_KINASES_2"/>
    <property type="match status" value="1"/>
</dbReference>
<keyword evidence="1" id="KW-0808">Transferase</keyword>
<dbReference type="InterPro" id="IPR029056">
    <property type="entry name" value="Ribokinase-like"/>
</dbReference>
<accession>R7TFL0</accession>
<evidence type="ECO:0000256" key="2">
    <source>
        <dbReference type="ARBA" id="ARBA00022723"/>
    </source>
</evidence>
<dbReference type="HOGENOM" id="CLU_1367269_0_0_1"/>
<reference evidence="6" key="3">
    <citation type="submission" date="2015-06" db="UniProtKB">
        <authorList>
            <consortium name="EnsemblMetazoa"/>
        </authorList>
    </citation>
    <scope>IDENTIFICATION</scope>
</reference>
<dbReference type="GO" id="GO:0004730">
    <property type="term" value="F:pseudouridylate synthase activity"/>
    <property type="evidence" value="ECO:0007669"/>
    <property type="project" value="TreeGrafter"/>
</dbReference>
<dbReference type="OrthoDB" id="198885at2759"/>